<keyword evidence="3" id="KW-0479">Metal-binding</keyword>
<dbReference type="GO" id="GO:0008270">
    <property type="term" value="F:zinc ion binding"/>
    <property type="evidence" value="ECO:0007669"/>
    <property type="project" value="UniProtKB-KW"/>
</dbReference>
<dbReference type="InterPro" id="IPR013824">
    <property type="entry name" value="Topo_IA_cen_sub1"/>
</dbReference>
<keyword evidence="17" id="KW-1185">Reference proteome</keyword>
<keyword evidence="5" id="KW-0862">Zinc</keyword>
<dbReference type="PANTHER" id="PTHR11390">
    <property type="entry name" value="PROKARYOTIC DNA TOPOISOMERASE"/>
    <property type="match status" value="1"/>
</dbReference>
<evidence type="ECO:0000259" key="14">
    <source>
        <dbReference type="PROSITE" id="PS51999"/>
    </source>
</evidence>
<dbReference type="SUPFAM" id="SSF56712">
    <property type="entry name" value="Prokaryotic type I DNA topoisomerase"/>
    <property type="match status" value="1"/>
</dbReference>
<dbReference type="InterPro" id="IPR000380">
    <property type="entry name" value="Topo_IA"/>
</dbReference>
<dbReference type="InterPro" id="IPR006171">
    <property type="entry name" value="TOPRIM_dom"/>
</dbReference>
<dbReference type="SMART" id="SM00493">
    <property type="entry name" value="TOPRIM"/>
    <property type="match status" value="1"/>
</dbReference>
<feature type="domain" description="GRF-type" evidence="14">
    <location>
        <begin position="1052"/>
        <end position="1103"/>
    </location>
</feature>
<evidence type="ECO:0000313" key="17">
    <source>
        <dbReference type="Proteomes" id="UP000245699"/>
    </source>
</evidence>
<keyword evidence="8 10" id="KW-0413">Isomerase</keyword>
<dbReference type="Pfam" id="PF06839">
    <property type="entry name" value="Zn_ribbon_GRF"/>
    <property type="match status" value="1"/>
</dbReference>
<dbReference type="SMART" id="SM00343">
    <property type="entry name" value="ZnF_C2HC"/>
    <property type="match status" value="1"/>
</dbReference>
<feature type="domain" description="CCHC-type" evidence="12">
    <location>
        <begin position="1127"/>
        <end position="1143"/>
    </location>
</feature>
<dbReference type="GO" id="GO:0003917">
    <property type="term" value="F:DNA topoisomerase type I (single strand cut, ATP-independent) activity"/>
    <property type="evidence" value="ECO:0007669"/>
    <property type="project" value="UniProtKB-EC"/>
</dbReference>
<dbReference type="FunFam" id="3.40.50.140:FF:000003">
    <property type="entry name" value="DNA topoisomerase"/>
    <property type="match status" value="1"/>
</dbReference>
<evidence type="ECO:0000256" key="1">
    <source>
        <dbReference type="ARBA" id="ARBA00000213"/>
    </source>
</evidence>
<feature type="domain" description="GRF-type" evidence="14">
    <location>
        <begin position="959"/>
        <end position="1001"/>
    </location>
</feature>
<feature type="region of interest" description="Disordered" evidence="11">
    <location>
        <begin position="820"/>
        <end position="887"/>
    </location>
</feature>
<dbReference type="STRING" id="61424.A0A2T9YBU5"/>
<dbReference type="InterPro" id="IPR013826">
    <property type="entry name" value="Topo_IA_cen_sub3"/>
</dbReference>
<dbReference type="FunFam" id="1.10.290.10:FF:000001">
    <property type="entry name" value="DNA topoisomerase"/>
    <property type="match status" value="1"/>
</dbReference>
<evidence type="ECO:0000256" key="2">
    <source>
        <dbReference type="ARBA" id="ARBA00009446"/>
    </source>
</evidence>
<feature type="compositionally biased region" description="Low complexity" evidence="11">
    <location>
        <begin position="776"/>
        <end position="792"/>
    </location>
</feature>
<dbReference type="OrthoDB" id="430051at2759"/>
<accession>A0A2T9YBU5</accession>
<feature type="region of interest" description="Disordered" evidence="11">
    <location>
        <begin position="771"/>
        <end position="792"/>
    </location>
</feature>
<evidence type="ECO:0000256" key="7">
    <source>
        <dbReference type="ARBA" id="ARBA00023125"/>
    </source>
</evidence>
<dbReference type="GO" id="GO:0005634">
    <property type="term" value="C:nucleus"/>
    <property type="evidence" value="ECO:0007669"/>
    <property type="project" value="TreeGrafter"/>
</dbReference>
<dbReference type="PANTHER" id="PTHR11390:SF21">
    <property type="entry name" value="DNA TOPOISOMERASE 3-ALPHA"/>
    <property type="match status" value="1"/>
</dbReference>
<dbReference type="InterPro" id="IPR013497">
    <property type="entry name" value="Topo_IA_cen"/>
</dbReference>
<feature type="compositionally biased region" description="Low complexity" evidence="11">
    <location>
        <begin position="827"/>
        <end position="843"/>
    </location>
</feature>
<dbReference type="PROSITE" id="PS50158">
    <property type="entry name" value="ZF_CCHC"/>
    <property type="match status" value="1"/>
</dbReference>
<dbReference type="CDD" id="cd03362">
    <property type="entry name" value="TOPRIM_TopoIA_TopoIII"/>
    <property type="match status" value="1"/>
</dbReference>
<feature type="domain" description="Topo IA-type catalytic" evidence="15">
    <location>
        <begin position="167"/>
        <end position="597"/>
    </location>
</feature>
<protein>
    <recommendedName>
        <fullName evidence="10">DNA topoisomerase</fullName>
        <ecNumber evidence="10">5.6.2.1</ecNumber>
    </recommendedName>
</protein>
<dbReference type="SMART" id="SM00436">
    <property type="entry name" value="TOP1Bc"/>
    <property type="match status" value="1"/>
</dbReference>
<dbReference type="GO" id="GO:0006281">
    <property type="term" value="P:DNA repair"/>
    <property type="evidence" value="ECO:0007669"/>
    <property type="project" value="TreeGrafter"/>
</dbReference>
<evidence type="ECO:0000259" key="12">
    <source>
        <dbReference type="PROSITE" id="PS50158"/>
    </source>
</evidence>
<dbReference type="Gene3D" id="1.10.290.10">
    <property type="entry name" value="Topoisomerase I, domain 4"/>
    <property type="match status" value="1"/>
</dbReference>
<dbReference type="GO" id="GO:0006265">
    <property type="term" value="P:DNA topological change"/>
    <property type="evidence" value="ECO:0007669"/>
    <property type="project" value="InterPro"/>
</dbReference>
<dbReference type="CDD" id="cd00186">
    <property type="entry name" value="TOP1Ac"/>
    <property type="match status" value="1"/>
</dbReference>
<comment type="function">
    <text evidence="10">Introduces a single-strand break via transesterification at a target site in duplex DNA. Releases the supercoiling and torsional tension of DNA introduced during the DNA replication and transcription by transiently cleaving and rejoining one strand of the DNA duplex. The scissile phosphodiester is attacked by the catalytic tyrosine of the enzyme, resulting in the formation of a DNA-(5'-phosphotyrosyl)-enzyme intermediate and the expulsion of a 3'-OH DNA strand.</text>
</comment>
<evidence type="ECO:0000256" key="5">
    <source>
        <dbReference type="ARBA" id="ARBA00022833"/>
    </source>
</evidence>
<comment type="similarity">
    <text evidence="2 10">Belongs to the type IA topoisomerase family.</text>
</comment>
<gene>
    <name evidence="16" type="ORF">BB559_004944</name>
</gene>
<dbReference type="GO" id="GO:0006310">
    <property type="term" value="P:DNA recombination"/>
    <property type="evidence" value="ECO:0007669"/>
    <property type="project" value="TreeGrafter"/>
</dbReference>
<dbReference type="EMBL" id="MBFT01000521">
    <property type="protein sequence ID" value="PVU89800.1"/>
    <property type="molecule type" value="Genomic_DNA"/>
</dbReference>
<dbReference type="AlphaFoldDB" id="A0A2T9YBU5"/>
<dbReference type="Gene3D" id="2.70.20.10">
    <property type="entry name" value="Topoisomerase I, domain 3"/>
    <property type="match status" value="1"/>
</dbReference>
<dbReference type="SUPFAM" id="SSF57756">
    <property type="entry name" value="Retrovirus zinc finger-like domains"/>
    <property type="match status" value="1"/>
</dbReference>
<evidence type="ECO:0000256" key="4">
    <source>
        <dbReference type="ARBA" id="ARBA00022771"/>
    </source>
</evidence>
<comment type="caution">
    <text evidence="16">The sequence shown here is derived from an EMBL/GenBank/DDBJ whole genome shotgun (WGS) entry which is preliminary data.</text>
</comment>
<dbReference type="PROSITE" id="PS50880">
    <property type="entry name" value="TOPRIM"/>
    <property type="match status" value="1"/>
</dbReference>
<dbReference type="InterPro" id="IPR003601">
    <property type="entry name" value="Topo_IA_2"/>
</dbReference>
<evidence type="ECO:0000256" key="9">
    <source>
        <dbReference type="PROSITE-ProRule" id="PRU00047"/>
    </source>
</evidence>
<evidence type="ECO:0000256" key="3">
    <source>
        <dbReference type="ARBA" id="ARBA00022723"/>
    </source>
</evidence>
<dbReference type="InterPro" id="IPR010666">
    <property type="entry name" value="Znf_GRF"/>
</dbReference>
<dbReference type="InterPro" id="IPR036875">
    <property type="entry name" value="Znf_CCHC_sf"/>
</dbReference>
<dbReference type="SMART" id="SM00437">
    <property type="entry name" value="TOP1Ac"/>
    <property type="match status" value="1"/>
</dbReference>
<dbReference type="InterPro" id="IPR034144">
    <property type="entry name" value="TOPRIM_TopoIII"/>
</dbReference>
<dbReference type="GO" id="GO:0031422">
    <property type="term" value="C:RecQ family helicase-topoisomerase III complex"/>
    <property type="evidence" value="ECO:0007669"/>
    <property type="project" value="TreeGrafter"/>
</dbReference>
<dbReference type="Pfam" id="PF01131">
    <property type="entry name" value="Topoisom_bac"/>
    <property type="match status" value="1"/>
</dbReference>
<evidence type="ECO:0000256" key="11">
    <source>
        <dbReference type="SAM" id="MobiDB-lite"/>
    </source>
</evidence>
<dbReference type="GO" id="GO:0003677">
    <property type="term" value="F:DNA binding"/>
    <property type="evidence" value="ECO:0007669"/>
    <property type="project" value="UniProtKB-KW"/>
</dbReference>
<dbReference type="Pfam" id="PF01751">
    <property type="entry name" value="Toprim"/>
    <property type="match status" value="1"/>
</dbReference>
<evidence type="ECO:0000256" key="8">
    <source>
        <dbReference type="ARBA" id="ARBA00023235"/>
    </source>
</evidence>
<sequence>MSETILCVAEKPSMAKALAKILSNGNMHSRPGKNKYCFNYEFRYRINGTDYKVVMTSLLGHLMDLSFSNKEYSSWQGCDPEILFLADLTQSTTKGMETVAKNLEIESKYAKFLYIWTDCDREGEHIGYEAEKICRKSNPRIITKRAKYSAVQNREVHGAMQRPVELDMKQVNAVEVRMELDFRIGVVLTRFQTLLLQRRYAEIQNKVISYGSCQFPTLGFVVDRYKRVKEFVPETFYSLVLEHQMADTEKAIFKWKRNRIFDLETCFAIYSSCCVDPIATITQAESKQKSRFKPIPLSTVEMEKMSIRYLKMDSQKTMKVAEQLYNKGFISYPRTETDMFDKTFDLKSLISKQTEDPTWGGFAKKLIEGGGFEWPRNGKNNDKAHPPIHPTSYVSGNMLSSDEKKLYELITRRFLACCSKNAIGYQTTVTAKLNTEFFTTSGLMICEYNYLEIYKYGGTWNEQTIPMYRVGETFKPTRFEITESATTKPSLMDEAELVDIMNKSQIGTDATIHEHIKKIIDREYVVKLTKQPNKDKFLPSNLGFALVDGYDDIGLDLSLSKPYLRREMETLLRNICEGKSTKNEVVDHCINLYKNIYIQTVNQKQKICEAVSKHFGISENSNISRNTSSLNNNGGNINRDISSNNILGKCPICLKNHGVGEIGNVELVQQEKFFYLRCSNYLQKKCDFNSMVTNHVGTIINARALDTTCTNCETRPKLIKFEFSPGSVPPFLPLSYDGCLFGCNQMLNEVLNFSLPKSLESTANIARGQGSSIRQRNGVSNSRNNVINIDNENNSEPETIVISESKPSISRTNIYDDDDDFLYTGNSSKRTSTKSRATPTSTRKLTHQTSSVPKHPTLSIPKTTSSTSKTKKNEQSKLSSKPGKFEIFGDSRPRELFESINDFGDLSKPYNFSSNVNESMGNMNKTKTLSFQNQNYNNKTLQRNFQESDGEKGDSVPKCSCGLNCVLRTVKKTGPNEGKKFYACPDGRVGGCNHFEWVENVGGYGGDGNNYSRNGISRNNSTYNGNSFDSFSKDYSNNLALFSDQNDNKPKCECGLYAILHTVGENGSKKSKLSSNPQNIGKKYFKCSKSSFPCKFFKWVDDISSNNNEISRRNNLSKLKFSNNDFKCFVCNKKDHFANECPNRMKNHMF</sequence>
<evidence type="ECO:0000259" key="13">
    <source>
        <dbReference type="PROSITE" id="PS50880"/>
    </source>
</evidence>
<dbReference type="InterPro" id="IPR023405">
    <property type="entry name" value="Topo_IA_core_domain"/>
</dbReference>
<dbReference type="PRINTS" id="PR00417">
    <property type="entry name" value="PRTPISMRASEI"/>
</dbReference>
<dbReference type="Gene3D" id="1.10.460.10">
    <property type="entry name" value="Topoisomerase I, domain 2"/>
    <property type="match status" value="1"/>
</dbReference>
<comment type="catalytic activity">
    <reaction evidence="1 10">
        <text>ATP-independent breakage of single-stranded DNA, followed by passage and rejoining.</text>
        <dbReference type="EC" id="5.6.2.1"/>
    </reaction>
</comment>
<keyword evidence="7 10" id="KW-0238">DNA-binding</keyword>
<dbReference type="PROSITE" id="PS52039">
    <property type="entry name" value="TOPO_IA_2"/>
    <property type="match status" value="1"/>
</dbReference>
<dbReference type="InterPro" id="IPR001878">
    <property type="entry name" value="Znf_CCHC"/>
</dbReference>
<reference evidence="16 17" key="1">
    <citation type="journal article" date="2018" name="MBio">
        <title>Comparative Genomics Reveals the Core Gene Toolbox for the Fungus-Insect Symbiosis.</title>
        <authorList>
            <person name="Wang Y."/>
            <person name="Stata M."/>
            <person name="Wang W."/>
            <person name="Stajich J.E."/>
            <person name="White M.M."/>
            <person name="Moncalvo J.M."/>
        </authorList>
    </citation>
    <scope>NUCLEOTIDE SEQUENCE [LARGE SCALE GENOMIC DNA]</scope>
    <source>
        <strain evidence="16 17">AUS-77-4</strain>
    </source>
</reference>
<evidence type="ECO:0000256" key="10">
    <source>
        <dbReference type="RuleBase" id="RU362092"/>
    </source>
</evidence>
<keyword evidence="4 9" id="KW-0863">Zinc-finger</keyword>
<dbReference type="Gene3D" id="3.40.50.140">
    <property type="match status" value="1"/>
</dbReference>
<dbReference type="Proteomes" id="UP000245699">
    <property type="component" value="Unassembled WGS sequence"/>
</dbReference>
<feature type="domain" description="Toprim" evidence="13">
    <location>
        <begin position="4"/>
        <end position="149"/>
    </location>
</feature>
<evidence type="ECO:0000259" key="15">
    <source>
        <dbReference type="PROSITE" id="PS52039"/>
    </source>
</evidence>
<dbReference type="EC" id="5.6.2.1" evidence="10"/>
<evidence type="ECO:0000256" key="6">
    <source>
        <dbReference type="ARBA" id="ARBA00023029"/>
    </source>
</evidence>
<dbReference type="PROSITE" id="PS51999">
    <property type="entry name" value="ZF_GRF"/>
    <property type="match status" value="2"/>
</dbReference>
<dbReference type="Gene3D" id="4.10.60.10">
    <property type="entry name" value="Zinc finger, CCHC-type"/>
    <property type="match status" value="1"/>
</dbReference>
<organism evidence="16 17">
    <name type="scientific">Furculomyces boomerangus</name>
    <dbReference type="NCBI Taxonomy" id="61424"/>
    <lineage>
        <taxon>Eukaryota</taxon>
        <taxon>Fungi</taxon>
        <taxon>Fungi incertae sedis</taxon>
        <taxon>Zoopagomycota</taxon>
        <taxon>Kickxellomycotina</taxon>
        <taxon>Harpellomycetes</taxon>
        <taxon>Harpellales</taxon>
        <taxon>Harpellaceae</taxon>
        <taxon>Furculomyces</taxon>
    </lineage>
</organism>
<dbReference type="InterPro" id="IPR013825">
    <property type="entry name" value="Topo_IA_cen_sub2"/>
</dbReference>
<name>A0A2T9YBU5_9FUNG</name>
<keyword evidence="6 10" id="KW-0799">Topoisomerase</keyword>
<proteinExistence type="inferred from homology"/>
<evidence type="ECO:0000313" key="16">
    <source>
        <dbReference type="EMBL" id="PVU89800.1"/>
    </source>
</evidence>
<dbReference type="InterPro" id="IPR003602">
    <property type="entry name" value="Topo_IA_DNA-bd_dom"/>
</dbReference>